<feature type="non-terminal residue" evidence="2">
    <location>
        <position position="87"/>
    </location>
</feature>
<dbReference type="GeneID" id="19144137"/>
<protein>
    <recommendedName>
        <fullName evidence="1">Heterokaryon incompatibility domain-containing protein</fullName>
    </recommendedName>
</protein>
<accession>W6XYR5</accession>
<proteinExistence type="predicted"/>
<dbReference type="RefSeq" id="XP_007717837.1">
    <property type="nucleotide sequence ID" value="XM_007719647.1"/>
</dbReference>
<dbReference type="PANTHER" id="PTHR33112">
    <property type="entry name" value="DOMAIN PROTEIN, PUTATIVE-RELATED"/>
    <property type="match status" value="1"/>
</dbReference>
<evidence type="ECO:0000313" key="3">
    <source>
        <dbReference type="Proteomes" id="UP000053841"/>
    </source>
</evidence>
<keyword evidence="3" id="KW-1185">Reference proteome</keyword>
<evidence type="ECO:0000313" key="2">
    <source>
        <dbReference type="EMBL" id="EUC27854.1"/>
    </source>
</evidence>
<dbReference type="OrthoDB" id="2958217at2759"/>
<dbReference type="Pfam" id="PF06985">
    <property type="entry name" value="HET"/>
    <property type="match status" value="1"/>
</dbReference>
<gene>
    <name evidence="2" type="ORF">COCCADRAFT_110624</name>
</gene>
<sequence>MHQVCTYVALSYCWGHDPSYVTKQDTLLSRLTRISYNDLPRTFQHAVTATRNLGYRYLWLDALCIVQDSVQDWERESQKMGVIYSQA</sequence>
<reference evidence="2 3" key="1">
    <citation type="journal article" date="2013" name="PLoS Genet.">
        <title>Comparative genome structure, secondary metabolite, and effector coding capacity across Cochliobolus pathogens.</title>
        <authorList>
            <person name="Condon B.J."/>
            <person name="Leng Y."/>
            <person name="Wu D."/>
            <person name="Bushley K.E."/>
            <person name="Ohm R.A."/>
            <person name="Otillar R."/>
            <person name="Martin J."/>
            <person name="Schackwitz W."/>
            <person name="Grimwood J."/>
            <person name="MohdZainudin N."/>
            <person name="Xue C."/>
            <person name="Wang R."/>
            <person name="Manning V.A."/>
            <person name="Dhillon B."/>
            <person name="Tu Z.J."/>
            <person name="Steffenson B.J."/>
            <person name="Salamov A."/>
            <person name="Sun H."/>
            <person name="Lowry S."/>
            <person name="LaButti K."/>
            <person name="Han J."/>
            <person name="Copeland A."/>
            <person name="Lindquist E."/>
            <person name="Barry K."/>
            <person name="Schmutz J."/>
            <person name="Baker S.E."/>
            <person name="Ciuffetti L.M."/>
            <person name="Grigoriev I.V."/>
            <person name="Zhong S."/>
            <person name="Turgeon B.G."/>
        </authorList>
    </citation>
    <scope>NUCLEOTIDE SEQUENCE [LARGE SCALE GENOMIC DNA]</scope>
    <source>
        <strain evidence="2 3">26-R-13</strain>
    </source>
</reference>
<dbReference type="STRING" id="930089.W6XYR5"/>
<name>W6XYR5_COCC2</name>
<organism evidence="2 3">
    <name type="scientific">Cochliobolus carbonum (strain 26-R-13)</name>
    <name type="common">Maize leaf spot fungus</name>
    <name type="synonym">Bipolaris zeicola</name>
    <dbReference type="NCBI Taxonomy" id="930089"/>
    <lineage>
        <taxon>Eukaryota</taxon>
        <taxon>Fungi</taxon>
        <taxon>Dikarya</taxon>
        <taxon>Ascomycota</taxon>
        <taxon>Pezizomycotina</taxon>
        <taxon>Dothideomycetes</taxon>
        <taxon>Pleosporomycetidae</taxon>
        <taxon>Pleosporales</taxon>
        <taxon>Pleosporineae</taxon>
        <taxon>Pleosporaceae</taxon>
        <taxon>Bipolaris</taxon>
    </lineage>
</organism>
<dbReference type="AlphaFoldDB" id="W6XYR5"/>
<dbReference type="HOGENOM" id="CLU_102622_2_1_1"/>
<dbReference type="KEGG" id="bze:COCCADRAFT_110624"/>
<dbReference type="InterPro" id="IPR010730">
    <property type="entry name" value="HET"/>
</dbReference>
<dbReference type="Proteomes" id="UP000053841">
    <property type="component" value="Unassembled WGS sequence"/>
</dbReference>
<dbReference type="PANTHER" id="PTHR33112:SF16">
    <property type="entry name" value="HETEROKARYON INCOMPATIBILITY DOMAIN-CONTAINING PROTEIN"/>
    <property type="match status" value="1"/>
</dbReference>
<feature type="domain" description="Heterokaryon incompatibility" evidence="1">
    <location>
        <begin position="7"/>
        <end position="87"/>
    </location>
</feature>
<dbReference type="EMBL" id="KI964870">
    <property type="protein sequence ID" value="EUC27854.1"/>
    <property type="molecule type" value="Genomic_DNA"/>
</dbReference>
<evidence type="ECO:0000259" key="1">
    <source>
        <dbReference type="Pfam" id="PF06985"/>
    </source>
</evidence>